<dbReference type="RefSeq" id="WP_189114196.1">
    <property type="nucleotide sequence ID" value="NZ_BMQC01000006.1"/>
</dbReference>
<feature type="transmembrane region" description="Helical" evidence="1">
    <location>
        <begin position="113"/>
        <end position="131"/>
    </location>
</feature>
<dbReference type="Proteomes" id="UP000662200">
    <property type="component" value="Unassembled WGS sequence"/>
</dbReference>
<feature type="transmembrane region" description="Helical" evidence="1">
    <location>
        <begin position="90"/>
        <end position="107"/>
    </location>
</feature>
<comment type="caution">
    <text evidence="2">The sequence shown here is derived from an EMBL/GenBank/DDBJ whole genome shotgun (WGS) entry which is preliminary data.</text>
</comment>
<keyword evidence="1" id="KW-1133">Transmembrane helix</keyword>
<protein>
    <submittedName>
        <fullName evidence="2">Uncharacterized protein</fullName>
    </submittedName>
</protein>
<reference evidence="2" key="1">
    <citation type="journal article" date="2014" name="Int. J. Syst. Evol. Microbiol.">
        <title>Complete genome sequence of Corynebacterium casei LMG S-19264T (=DSM 44701T), isolated from a smear-ripened cheese.</title>
        <authorList>
            <consortium name="US DOE Joint Genome Institute (JGI-PGF)"/>
            <person name="Walter F."/>
            <person name="Albersmeier A."/>
            <person name="Kalinowski J."/>
            <person name="Ruckert C."/>
        </authorList>
    </citation>
    <scope>NUCLEOTIDE SEQUENCE</scope>
    <source>
        <strain evidence="2">JCM 3091</strain>
    </source>
</reference>
<evidence type="ECO:0000313" key="2">
    <source>
        <dbReference type="EMBL" id="GGK29198.1"/>
    </source>
</evidence>
<dbReference type="AlphaFoldDB" id="A0A8J3BRW8"/>
<reference evidence="2" key="2">
    <citation type="submission" date="2020-09" db="EMBL/GenBank/DDBJ databases">
        <authorList>
            <person name="Sun Q."/>
            <person name="Ohkuma M."/>
        </authorList>
    </citation>
    <scope>NUCLEOTIDE SEQUENCE</scope>
    <source>
        <strain evidence="2">JCM 3091</strain>
    </source>
</reference>
<accession>A0A8J3BRW8</accession>
<proteinExistence type="predicted"/>
<evidence type="ECO:0000313" key="3">
    <source>
        <dbReference type="Proteomes" id="UP000662200"/>
    </source>
</evidence>
<gene>
    <name evidence="2" type="ORF">GCM10010124_22450</name>
</gene>
<keyword evidence="1" id="KW-0812">Transmembrane</keyword>
<evidence type="ECO:0000256" key="1">
    <source>
        <dbReference type="SAM" id="Phobius"/>
    </source>
</evidence>
<sequence length="162" mass="17545">MGRVVGHYAPRALAGLVGALLILALVPGLALPWQLWVAVLGIALGLGLAILAHHRHLCLRCVGALPLNAAAAAERYARRFRAAHLFERRPVALGYLAAVALCSLLYADPVGRYFWVGAQLSLVYLMFAYVTHQRLQPWCPRCRHGGQEHAAPATPTPILTTT</sequence>
<feature type="transmembrane region" description="Helical" evidence="1">
    <location>
        <begin position="35"/>
        <end position="52"/>
    </location>
</feature>
<feature type="transmembrane region" description="Helical" evidence="1">
    <location>
        <begin position="12"/>
        <end position="29"/>
    </location>
</feature>
<keyword evidence="3" id="KW-1185">Reference proteome</keyword>
<dbReference type="EMBL" id="BMQC01000006">
    <property type="protein sequence ID" value="GGK29198.1"/>
    <property type="molecule type" value="Genomic_DNA"/>
</dbReference>
<keyword evidence="1" id="KW-0472">Membrane</keyword>
<name>A0A8J3BRW8_9ACTN</name>
<organism evidence="2 3">
    <name type="scientific">Pilimelia terevasa</name>
    <dbReference type="NCBI Taxonomy" id="53372"/>
    <lineage>
        <taxon>Bacteria</taxon>
        <taxon>Bacillati</taxon>
        <taxon>Actinomycetota</taxon>
        <taxon>Actinomycetes</taxon>
        <taxon>Micromonosporales</taxon>
        <taxon>Micromonosporaceae</taxon>
        <taxon>Pilimelia</taxon>
    </lineage>
</organism>